<reference evidence="2 3" key="1">
    <citation type="submission" date="2023-05" db="EMBL/GenBank/DDBJ databases">
        <title>Lithophilousrod everest ZFBP1038 complete genpme.</title>
        <authorList>
            <person name="Tian M."/>
        </authorList>
    </citation>
    <scope>NUCLEOTIDE SEQUENCE [LARGE SCALE GENOMIC DNA]</scope>
    <source>
        <strain evidence="2 3">ZFBP1038</strain>
    </source>
</reference>
<sequence length="127" mass="14558">MTTRDVIAAIDGAIEDWDTSDDAMRWTPEPPEQLSSGGRRNHLHWAPVSEAYSSHIRQSWADMIASRREATRLVQRSMRVTQNDFALDFALVGQPDVKPDVRQRALDARRNRNTGPGKPIQNRRRPR</sequence>
<evidence type="ECO:0000313" key="3">
    <source>
        <dbReference type="Proteomes" id="UP001209083"/>
    </source>
</evidence>
<feature type="region of interest" description="Disordered" evidence="1">
    <location>
        <begin position="21"/>
        <end position="41"/>
    </location>
</feature>
<proteinExistence type="predicted"/>
<dbReference type="EMBL" id="CP090958">
    <property type="protein sequence ID" value="WGW12732.1"/>
    <property type="molecule type" value="Genomic_DNA"/>
</dbReference>
<organism evidence="2 3">
    <name type="scientific">Saxibacter everestensis</name>
    <dbReference type="NCBI Taxonomy" id="2909229"/>
    <lineage>
        <taxon>Bacteria</taxon>
        <taxon>Bacillati</taxon>
        <taxon>Actinomycetota</taxon>
        <taxon>Actinomycetes</taxon>
        <taxon>Micrococcales</taxon>
        <taxon>Brevibacteriaceae</taxon>
        <taxon>Saxibacter</taxon>
    </lineage>
</organism>
<keyword evidence="3" id="KW-1185">Reference proteome</keyword>
<feature type="compositionally biased region" description="Basic and acidic residues" evidence="1">
    <location>
        <begin position="100"/>
        <end position="110"/>
    </location>
</feature>
<dbReference type="RefSeq" id="WP_349639536.1">
    <property type="nucleotide sequence ID" value="NZ_CP090958.1"/>
</dbReference>
<dbReference type="Proteomes" id="UP001209083">
    <property type="component" value="Chromosome"/>
</dbReference>
<evidence type="ECO:0000313" key="2">
    <source>
        <dbReference type="EMBL" id="WGW12732.1"/>
    </source>
</evidence>
<gene>
    <name evidence="2" type="ORF">LWF01_02875</name>
</gene>
<accession>A0ABY8QUV8</accession>
<evidence type="ECO:0008006" key="4">
    <source>
        <dbReference type="Google" id="ProtNLM"/>
    </source>
</evidence>
<evidence type="ECO:0000256" key="1">
    <source>
        <dbReference type="SAM" id="MobiDB-lite"/>
    </source>
</evidence>
<feature type="region of interest" description="Disordered" evidence="1">
    <location>
        <begin position="100"/>
        <end position="127"/>
    </location>
</feature>
<protein>
    <recommendedName>
        <fullName evidence="4">DUF2742 domain-containing protein</fullName>
    </recommendedName>
</protein>
<name>A0ABY8QUV8_9MICO</name>